<dbReference type="UniPathway" id="UPA00077">
    <property type="reaction ID" value="UER00154"/>
</dbReference>
<dbReference type="NCBIfam" id="TIGR00526">
    <property type="entry name" value="folB_dom"/>
    <property type="match status" value="1"/>
</dbReference>
<accession>A0A096BMM0</accession>
<feature type="domain" description="Dihydroneopterin aldolase/epimerase" evidence="7">
    <location>
        <begin position="8"/>
        <end position="120"/>
    </location>
</feature>
<evidence type="ECO:0000256" key="2">
    <source>
        <dbReference type="ARBA" id="ARBA00005013"/>
    </source>
</evidence>
<evidence type="ECO:0000256" key="4">
    <source>
        <dbReference type="ARBA" id="ARBA00022909"/>
    </source>
</evidence>
<dbReference type="CDD" id="cd00534">
    <property type="entry name" value="DHNA_DHNTPE"/>
    <property type="match status" value="1"/>
</dbReference>
<protein>
    <recommendedName>
        <fullName evidence="6">7,8-dihydroneopterin aldolase</fullName>
        <ecNumber evidence="6">4.1.2.25</ecNumber>
    </recommendedName>
</protein>
<dbReference type="Pfam" id="PF02152">
    <property type="entry name" value="FolB"/>
    <property type="match status" value="1"/>
</dbReference>
<evidence type="ECO:0000313" key="8">
    <source>
        <dbReference type="EMBL" id="KGF34404.1"/>
    </source>
</evidence>
<dbReference type="AlphaFoldDB" id="A0A096BMM0"/>
<dbReference type="GO" id="GO:0016787">
    <property type="term" value="F:hydrolase activity"/>
    <property type="evidence" value="ECO:0007669"/>
    <property type="project" value="UniProtKB-KW"/>
</dbReference>
<evidence type="ECO:0000256" key="3">
    <source>
        <dbReference type="ARBA" id="ARBA00005708"/>
    </source>
</evidence>
<evidence type="ECO:0000259" key="7">
    <source>
        <dbReference type="SMART" id="SM00905"/>
    </source>
</evidence>
<evidence type="ECO:0000313" key="9">
    <source>
        <dbReference type="Proteomes" id="UP000029556"/>
    </source>
</evidence>
<dbReference type="GO" id="GO:0005737">
    <property type="term" value="C:cytoplasm"/>
    <property type="evidence" value="ECO:0007669"/>
    <property type="project" value="TreeGrafter"/>
</dbReference>
<comment type="caution">
    <text evidence="8">The sequence shown here is derived from an EMBL/GenBank/DDBJ whole genome shotgun (WGS) entry which is preliminary data.</text>
</comment>
<dbReference type="InterPro" id="IPR006157">
    <property type="entry name" value="FolB_dom"/>
</dbReference>
<dbReference type="EC" id="4.1.2.25" evidence="6"/>
<dbReference type="InterPro" id="IPR043133">
    <property type="entry name" value="GTP-CH-I_C/QueF"/>
</dbReference>
<dbReference type="GO" id="GO:0004150">
    <property type="term" value="F:dihydroneopterin aldolase activity"/>
    <property type="evidence" value="ECO:0007669"/>
    <property type="project" value="UniProtKB-UniRule"/>
</dbReference>
<gene>
    <name evidence="8" type="ORF">HMPREF2137_08185</name>
</gene>
<dbReference type="SMART" id="SM00905">
    <property type="entry name" value="FolB"/>
    <property type="match status" value="1"/>
</dbReference>
<comment type="function">
    <text evidence="6">Catalyzes the conversion of 7,8-dihydroneopterin to 6-hydroxymethyl-7,8-dihydropterin.</text>
</comment>
<dbReference type="GO" id="GO:0046656">
    <property type="term" value="P:folic acid biosynthetic process"/>
    <property type="evidence" value="ECO:0007669"/>
    <property type="project" value="UniProtKB-UniRule"/>
</dbReference>
<dbReference type="GO" id="GO:0046654">
    <property type="term" value="P:tetrahydrofolate biosynthetic process"/>
    <property type="evidence" value="ECO:0007669"/>
    <property type="project" value="UniProtKB-UniRule"/>
</dbReference>
<name>A0A096BMM0_9BACT</name>
<dbReference type="PANTHER" id="PTHR42844">
    <property type="entry name" value="DIHYDRONEOPTERIN ALDOLASE 1-RELATED"/>
    <property type="match status" value="1"/>
</dbReference>
<dbReference type="Gene3D" id="3.30.1130.10">
    <property type="match status" value="1"/>
</dbReference>
<sequence>MIKQSSYIYLSNLRFRAYHGVLPQERVEGNDFIVNIRLAYDFGKAMETDDVADTLSYADVYQLVQQEMQQPSNLLEHVVGRIGKRLLAEFPLIKAIDLKLTKVNPPMGADCDGAGVEIHLINEKTD</sequence>
<keyword evidence="5 6" id="KW-0456">Lyase</keyword>
<evidence type="ECO:0000256" key="6">
    <source>
        <dbReference type="RuleBase" id="RU362079"/>
    </source>
</evidence>
<comment type="similarity">
    <text evidence="3 6">Belongs to the DHNA family.</text>
</comment>
<proteinExistence type="inferred from homology"/>
<dbReference type="Proteomes" id="UP000029556">
    <property type="component" value="Unassembled WGS sequence"/>
</dbReference>
<dbReference type="PANTHER" id="PTHR42844:SF1">
    <property type="entry name" value="DIHYDRONEOPTERIN ALDOLASE 1-RELATED"/>
    <property type="match status" value="1"/>
</dbReference>
<organism evidence="8 9">
    <name type="scientific">Hoylesella buccalis DNF00853</name>
    <dbReference type="NCBI Taxonomy" id="1401074"/>
    <lineage>
        <taxon>Bacteria</taxon>
        <taxon>Pseudomonadati</taxon>
        <taxon>Bacteroidota</taxon>
        <taxon>Bacteroidia</taxon>
        <taxon>Bacteroidales</taxon>
        <taxon>Prevotellaceae</taxon>
        <taxon>Hoylesella</taxon>
    </lineage>
</organism>
<evidence type="ECO:0000256" key="5">
    <source>
        <dbReference type="ARBA" id="ARBA00023239"/>
    </source>
</evidence>
<keyword evidence="8" id="KW-0378">Hydrolase</keyword>
<dbReference type="NCBIfam" id="TIGR00525">
    <property type="entry name" value="folB"/>
    <property type="match status" value="1"/>
</dbReference>
<reference evidence="8 9" key="1">
    <citation type="submission" date="2014-07" db="EMBL/GenBank/DDBJ databases">
        <authorList>
            <person name="McCorrison J."/>
            <person name="Sanka R."/>
            <person name="Torralba M."/>
            <person name="Gillis M."/>
            <person name="Haft D.H."/>
            <person name="Methe B."/>
            <person name="Sutton G."/>
            <person name="Nelson K.E."/>
        </authorList>
    </citation>
    <scope>NUCLEOTIDE SEQUENCE [LARGE SCALE GENOMIC DNA]</scope>
    <source>
        <strain evidence="8 9">DNF00853</strain>
    </source>
</reference>
<comment type="pathway">
    <text evidence="2 6">Cofactor biosynthesis; tetrahydrofolate biosynthesis; 2-amino-4-hydroxy-6-hydroxymethyl-7,8-dihydropteridine diphosphate from 7,8-dihydroneopterin triphosphate: step 3/4.</text>
</comment>
<comment type="catalytic activity">
    <reaction evidence="1 6">
        <text>7,8-dihydroneopterin = 6-hydroxymethyl-7,8-dihydropterin + glycolaldehyde</text>
        <dbReference type="Rhea" id="RHEA:10540"/>
        <dbReference type="ChEBI" id="CHEBI:17001"/>
        <dbReference type="ChEBI" id="CHEBI:17071"/>
        <dbReference type="ChEBI" id="CHEBI:44841"/>
        <dbReference type="EC" id="4.1.2.25"/>
    </reaction>
</comment>
<dbReference type="SUPFAM" id="SSF55620">
    <property type="entry name" value="Tetrahydrobiopterin biosynthesis enzymes-like"/>
    <property type="match status" value="1"/>
</dbReference>
<dbReference type="OrthoDB" id="9803748at2"/>
<evidence type="ECO:0000256" key="1">
    <source>
        <dbReference type="ARBA" id="ARBA00001353"/>
    </source>
</evidence>
<dbReference type="EMBL" id="JRNN01000070">
    <property type="protein sequence ID" value="KGF34404.1"/>
    <property type="molecule type" value="Genomic_DNA"/>
</dbReference>
<dbReference type="InterPro" id="IPR006156">
    <property type="entry name" value="Dihydroneopterin_aldolase"/>
</dbReference>
<dbReference type="RefSeq" id="WP_004348695.1">
    <property type="nucleotide sequence ID" value="NZ_JRNN01000070.1"/>
</dbReference>
<keyword evidence="4 6" id="KW-0289">Folate biosynthesis</keyword>